<proteinExistence type="predicted"/>
<reference evidence="2 3" key="1">
    <citation type="submission" date="2019-04" db="EMBL/GenBank/DDBJ databases">
        <title>Streptomyces oryziradicis sp. nov., a novel actinomycete isolated from rhizosphere soil of rice (Oryza sativa L.).</title>
        <authorList>
            <person name="Li C."/>
        </authorList>
    </citation>
    <scope>NUCLEOTIDE SEQUENCE [LARGE SCALE GENOMIC DNA]</scope>
    <source>
        <strain evidence="2 3">NEAU-C40</strain>
    </source>
</reference>
<protein>
    <submittedName>
        <fullName evidence="2">Uncharacterized protein</fullName>
    </submittedName>
</protein>
<feature type="region of interest" description="Disordered" evidence="1">
    <location>
        <begin position="1"/>
        <end position="25"/>
    </location>
</feature>
<gene>
    <name evidence="2" type="ORF">FCI23_26290</name>
</gene>
<dbReference type="AlphaFoldDB" id="A0A4V5N280"/>
<feature type="region of interest" description="Disordered" evidence="1">
    <location>
        <begin position="276"/>
        <end position="302"/>
    </location>
</feature>
<dbReference type="OrthoDB" id="3428054at2"/>
<evidence type="ECO:0000313" key="3">
    <source>
        <dbReference type="Proteomes" id="UP000305778"/>
    </source>
</evidence>
<accession>A0A4V5N280</accession>
<keyword evidence="3" id="KW-1185">Reference proteome</keyword>
<comment type="caution">
    <text evidence="2">The sequence shown here is derived from an EMBL/GenBank/DDBJ whole genome shotgun (WGS) entry which is preliminary data.</text>
</comment>
<dbReference type="RefSeq" id="WP_136726402.1">
    <property type="nucleotide sequence ID" value="NZ_SUMC01000027.1"/>
</dbReference>
<sequence length="302" mass="32741">MAHTKNTKHSKNTHRTGRRRSLRREVPSTVALITDPQDFAAMRGYRSFTFDNHTHYLQQMEALLRSLASQGIHVSVALFDAEEYTAYCTETGQNPDTPTSRTRYTAEVASGGPTIPYTGQPLEHLITQLEFKTDRQSAWEYATSLLSRTGDCADCGQDIARSSFDRASQALRRLIEAAGPGSHHIVCSVPADSAPLLAALHARCDEDAMVHLDEAEALIFCTVLAVGIATDSSGGVVMRTSTPDGGTAQVRGWSLHDGWLHPLTEAEVFNAYCTDAETGDPVPPEPGVVHCPGTPLPPPTDD</sequence>
<evidence type="ECO:0000256" key="1">
    <source>
        <dbReference type="SAM" id="MobiDB-lite"/>
    </source>
</evidence>
<organism evidence="2 3">
    <name type="scientific">Actinacidiphila oryziradicis</name>
    <dbReference type="NCBI Taxonomy" id="2571141"/>
    <lineage>
        <taxon>Bacteria</taxon>
        <taxon>Bacillati</taxon>
        <taxon>Actinomycetota</taxon>
        <taxon>Actinomycetes</taxon>
        <taxon>Kitasatosporales</taxon>
        <taxon>Streptomycetaceae</taxon>
        <taxon>Actinacidiphila</taxon>
    </lineage>
</organism>
<feature type="compositionally biased region" description="Basic residues" evidence="1">
    <location>
        <begin position="1"/>
        <end position="22"/>
    </location>
</feature>
<evidence type="ECO:0000313" key="2">
    <source>
        <dbReference type="EMBL" id="TKA08859.1"/>
    </source>
</evidence>
<dbReference type="EMBL" id="SUMC01000027">
    <property type="protein sequence ID" value="TKA08859.1"/>
    <property type="molecule type" value="Genomic_DNA"/>
</dbReference>
<name>A0A4V5N280_9ACTN</name>
<dbReference type="Proteomes" id="UP000305778">
    <property type="component" value="Unassembled WGS sequence"/>
</dbReference>